<accession>A0ABD5M4J1</accession>
<reference evidence="2 3" key="1">
    <citation type="submission" date="2024-06" db="EMBL/GenBank/DDBJ databases">
        <title>Halorubrum miltondacostae sp. nov., a potential PHA producer isolated from an inland solar saltern in Rio Maior, Portugal.</title>
        <authorList>
            <person name="Albuquerque L."/>
            <person name="Viver T."/>
            <person name="Barroso C."/>
            <person name="Claudino R."/>
            <person name="Galvan M."/>
            <person name="Simoes G."/>
            <person name="Lobo Da Cunha A."/>
            <person name="Egas C."/>
        </authorList>
    </citation>
    <scope>NUCLEOTIDE SEQUENCE [LARGE SCALE GENOMIC DNA]</scope>
    <source>
        <strain evidence="2 3">RMP-11</strain>
    </source>
</reference>
<dbReference type="EMBL" id="JBEDNY010000001">
    <property type="protein sequence ID" value="MEZ3163245.1"/>
    <property type="molecule type" value="Genomic_DNA"/>
</dbReference>
<keyword evidence="3" id="KW-1185">Reference proteome</keyword>
<evidence type="ECO:0000259" key="1">
    <source>
        <dbReference type="Pfam" id="PF08350"/>
    </source>
</evidence>
<gene>
    <name evidence="2" type="ORF">ABNG04_05050</name>
</gene>
<evidence type="ECO:0000313" key="2">
    <source>
        <dbReference type="EMBL" id="MEZ3163245.1"/>
    </source>
</evidence>
<proteinExistence type="predicted"/>
<protein>
    <recommendedName>
        <fullName evidence="1">Methanogenesis regulatory protein FilR1 middle domain-containing protein</fullName>
    </recommendedName>
</protein>
<comment type="caution">
    <text evidence="2">The sequence shown here is derived from an EMBL/GenBank/DDBJ whole genome shotgun (WGS) entry which is preliminary data.</text>
</comment>
<evidence type="ECO:0000313" key="3">
    <source>
        <dbReference type="Proteomes" id="UP001567572"/>
    </source>
</evidence>
<dbReference type="InterPro" id="IPR013561">
    <property type="entry name" value="FilR1_middle_dom"/>
</dbReference>
<dbReference type="AlphaFoldDB" id="A0ABD5M4J1"/>
<dbReference type="Proteomes" id="UP001567572">
    <property type="component" value="Unassembled WGS sequence"/>
</dbReference>
<dbReference type="RefSeq" id="WP_371160571.1">
    <property type="nucleotide sequence ID" value="NZ_JBEDNX010000001.1"/>
</dbReference>
<organism evidence="2 3">
    <name type="scientific">Halorubrum miltondacostae</name>
    <dbReference type="NCBI Taxonomy" id="3076378"/>
    <lineage>
        <taxon>Archaea</taxon>
        <taxon>Methanobacteriati</taxon>
        <taxon>Methanobacteriota</taxon>
        <taxon>Stenosarchaea group</taxon>
        <taxon>Halobacteria</taxon>
        <taxon>Halobacteriales</taxon>
        <taxon>Haloferacaceae</taxon>
        <taxon>Halorubrum</taxon>
    </lineage>
</organism>
<name>A0ABD5M4J1_9EURY</name>
<dbReference type="Pfam" id="PF08350">
    <property type="entry name" value="FilR1_middle"/>
    <property type="match status" value="1"/>
</dbReference>
<feature type="domain" description="Methanogenesis regulatory protein FilR1 middle" evidence="1">
    <location>
        <begin position="54"/>
        <end position="177"/>
    </location>
</feature>
<sequence length="185" mass="19237">MSDDASASPATVLRTLVARAVDADPASLADRVEVVERSGEPEVDDGGERDSRTPVARLARLIAEADGVVAVVPRFDAVLARRLNDALAAVPRAVRVVFTDAAADRLAGATGAIVRRALTERGVDAYRHDGESPVAVVLADDRAAVGLIDGSGVAALLTTDDPAVREWAAATCRRYLDAAEPVTEG</sequence>